<organism evidence="2 3">
    <name type="scientific">Rhodofomes roseus</name>
    <dbReference type="NCBI Taxonomy" id="34475"/>
    <lineage>
        <taxon>Eukaryota</taxon>
        <taxon>Fungi</taxon>
        <taxon>Dikarya</taxon>
        <taxon>Basidiomycota</taxon>
        <taxon>Agaricomycotina</taxon>
        <taxon>Agaricomycetes</taxon>
        <taxon>Polyporales</taxon>
        <taxon>Rhodofomes</taxon>
    </lineage>
</organism>
<feature type="region of interest" description="Disordered" evidence="1">
    <location>
        <begin position="1"/>
        <end position="24"/>
    </location>
</feature>
<comment type="caution">
    <text evidence="2">The sequence shown here is derived from an EMBL/GenBank/DDBJ whole genome shotgun (WGS) entry which is preliminary data.</text>
</comment>
<feature type="region of interest" description="Disordered" evidence="1">
    <location>
        <begin position="232"/>
        <end position="279"/>
    </location>
</feature>
<evidence type="ECO:0000256" key="1">
    <source>
        <dbReference type="SAM" id="MobiDB-lite"/>
    </source>
</evidence>
<dbReference type="AlphaFoldDB" id="A0A4Y9YIK9"/>
<gene>
    <name evidence="2" type="ORF">EVJ58_g4456</name>
</gene>
<accession>A0A4Y9YIK9</accession>
<evidence type="ECO:0000313" key="3">
    <source>
        <dbReference type="Proteomes" id="UP000298390"/>
    </source>
</evidence>
<sequence length="279" mass="30388">MASFASLIDRVRGGHSPSSLNRRYSGSMAHANKLSPEQLVDVARSSCNPRTAIPAPNGSPVPAPVPSPVSFTPLPDSVYLPFVDRPAETYPADARKPTGAESVETMMQKDPKQWTYAELEFWLKNVDRDTANDVQWAVLARACIMGKSELIWERIKGALGVPHELDIDEAELLTIVEPEADAAAALDSEGEAYPAVFESPNPAFAVDPASPNLDSEGDEMILIEHVVAQNHDRPPTSSALDPHATHELTDVREEDEDEENREAPRRRTRSAPKCTGCGS</sequence>
<name>A0A4Y9YIK9_9APHY</name>
<dbReference type="EMBL" id="SEKV01000204">
    <property type="protein sequence ID" value="TFY61533.1"/>
    <property type="molecule type" value="Genomic_DNA"/>
</dbReference>
<dbReference type="Proteomes" id="UP000298390">
    <property type="component" value="Unassembled WGS sequence"/>
</dbReference>
<proteinExistence type="predicted"/>
<evidence type="ECO:0000313" key="2">
    <source>
        <dbReference type="EMBL" id="TFY61533.1"/>
    </source>
</evidence>
<dbReference type="STRING" id="34475.A0A4Y9YIK9"/>
<reference evidence="2 3" key="1">
    <citation type="submission" date="2019-01" db="EMBL/GenBank/DDBJ databases">
        <title>Genome sequencing of the rare red list fungi Fomitopsis rosea.</title>
        <authorList>
            <person name="Buettner E."/>
            <person name="Kellner H."/>
        </authorList>
    </citation>
    <scope>NUCLEOTIDE SEQUENCE [LARGE SCALE GENOMIC DNA]</scope>
    <source>
        <strain evidence="2 3">DSM 105464</strain>
    </source>
</reference>
<protein>
    <submittedName>
        <fullName evidence="2">Uncharacterized protein</fullName>
    </submittedName>
</protein>